<dbReference type="Pfam" id="PF00571">
    <property type="entry name" value="CBS"/>
    <property type="match status" value="2"/>
</dbReference>
<keyword evidence="4" id="KW-1185">Reference proteome</keyword>
<accession>A0A8A7K7E8</accession>
<dbReference type="InterPro" id="IPR000644">
    <property type="entry name" value="CBS_dom"/>
</dbReference>
<dbReference type="Gene3D" id="3.10.580.10">
    <property type="entry name" value="CBS-domain"/>
    <property type="match status" value="1"/>
</dbReference>
<dbReference type="InterPro" id="IPR029044">
    <property type="entry name" value="Nucleotide-diphossugar_trans"/>
</dbReference>
<dbReference type="KEGG" id="ifn:GM661_06740"/>
<dbReference type="AlphaFoldDB" id="A0A8A7K7E8"/>
<evidence type="ECO:0000259" key="2">
    <source>
        <dbReference type="Pfam" id="PF00571"/>
    </source>
</evidence>
<dbReference type="Gene3D" id="3.90.550.10">
    <property type="entry name" value="Spore Coat Polysaccharide Biosynthesis Protein SpsA, Chain A"/>
    <property type="match status" value="1"/>
</dbReference>
<dbReference type="Proteomes" id="UP000665020">
    <property type="component" value="Chromosome"/>
</dbReference>
<dbReference type="Pfam" id="PF00483">
    <property type="entry name" value="NTP_transferase"/>
    <property type="match status" value="1"/>
</dbReference>
<feature type="domain" description="CBS" evidence="2">
    <location>
        <begin position="6"/>
        <end position="51"/>
    </location>
</feature>
<feature type="domain" description="CBS" evidence="2">
    <location>
        <begin position="77"/>
        <end position="111"/>
    </location>
</feature>
<name>A0A8A7K7E8_9FIRM</name>
<gene>
    <name evidence="3" type="ORF">GM661_06740</name>
</gene>
<dbReference type="SUPFAM" id="SSF54631">
    <property type="entry name" value="CBS-domain pair"/>
    <property type="match status" value="1"/>
</dbReference>
<reference evidence="3" key="1">
    <citation type="submission" date="2019-12" db="EMBL/GenBank/DDBJ databases">
        <authorList>
            <person name="zhang j."/>
            <person name="sun C.M."/>
        </authorList>
    </citation>
    <scope>NUCLEOTIDE SEQUENCE</scope>
    <source>
        <strain evidence="3">NS-1</strain>
    </source>
</reference>
<evidence type="ECO:0000313" key="4">
    <source>
        <dbReference type="Proteomes" id="UP000665020"/>
    </source>
</evidence>
<dbReference type="SUPFAM" id="SSF53448">
    <property type="entry name" value="Nucleotide-diphospho-sugar transferases"/>
    <property type="match status" value="1"/>
</dbReference>
<dbReference type="PANTHER" id="PTHR22572">
    <property type="entry name" value="SUGAR-1-PHOSPHATE GUANYL TRANSFERASE"/>
    <property type="match status" value="1"/>
</dbReference>
<dbReference type="InterPro" id="IPR046342">
    <property type="entry name" value="CBS_dom_sf"/>
</dbReference>
<protein>
    <submittedName>
        <fullName evidence="3">CBS domain-containing protein</fullName>
    </submittedName>
</protein>
<dbReference type="InterPro" id="IPR050486">
    <property type="entry name" value="Mannose-1P_guanyltransferase"/>
</dbReference>
<sequence length="349" mass="40525">MNIRDLFINEGITIKEAIKKIDETANKILLITRDTVLKGVITDGDIRRWILMNGDLNEKVKLIMNHNPVYLMCGEESKAKDIMRKKLIEAIPVVNEKKEVINIILWKDLYDKELKSYNYISSPVVIMAGGKGTRLDPITKVFPKPLVPIGNIPVVERIINRFIDFGCEKFYLTINYKKNLIKAYFNDLDKNYEIEYIEEEKPLGTAGSLYLLKDKIKEPFFVSNCDILIGGNYYKMLKFHQENKNKITVITSLKFFTVPYGVIELNEESIIREISEKPEFDFLINTGMYILEPETLTDIPVNKFYHLTDLIKNYIKKGERVGAYPVSEESWLDMGQFKEMKKMLESLGF</sequence>
<dbReference type="RefSeq" id="WP_230869324.1">
    <property type="nucleotide sequence ID" value="NZ_CP046640.1"/>
</dbReference>
<proteinExistence type="predicted"/>
<dbReference type="InterPro" id="IPR005835">
    <property type="entry name" value="NTP_transferase_dom"/>
</dbReference>
<feature type="domain" description="Nucleotidyl transferase" evidence="1">
    <location>
        <begin position="125"/>
        <end position="340"/>
    </location>
</feature>
<dbReference type="EMBL" id="CP046640">
    <property type="protein sequence ID" value="QTL97703.1"/>
    <property type="molecule type" value="Genomic_DNA"/>
</dbReference>
<evidence type="ECO:0000259" key="1">
    <source>
        <dbReference type="Pfam" id="PF00483"/>
    </source>
</evidence>
<evidence type="ECO:0000313" key="3">
    <source>
        <dbReference type="EMBL" id="QTL97703.1"/>
    </source>
</evidence>
<organism evidence="3 4">
    <name type="scientific">Iocasia fonsfrigidae</name>
    <dbReference type="NCBI Taxonomy" id="2682810"/>
    <lineage>
        <taxon>Bacteria</taxon>
        <taxon>Bacillati</taxon>
        <taxon>Bacillota</taxon>
        <taxon>Clostridia</taxon>
        <taxon>Halanaerobiales</taxon>
        <taxon>Halanaerobiaceae</taxon>
        <taxon>Iocasia</taxon>
    </lineage>
</organism>